<evidence type="ECO:0000313" key="2">
    <source>
        <dbReference type="Proteomes" id="UP001162030"/>
    </source>
</evidence>
<dbReference type="Proteomes" id="UP001162030">
    <property type="component" value="Chromosome"/>
</dbReference>
<evidence type="ECO:0000313" key="1">
    <source>
        <dbReference type="EMBL" id="CAI8958943.1"/>
    </source>
</evidence>
<protein>
    <submittedName>
        <fullName evidence="1">Uncharacterized protein</fullName>
    </submittedName>
</protein>
<dbReference type="EMBL" id="OX458333">
    <property type="protein sequence ID" value="CAI8958943.1"/>
    <property type="molecule type" value="Genomic_DNA"/>
</dbReference>
<keyword evidence="2" id="KW-1185">Reference proteome</keyword>
<proteinExistence type="predicted"/>
<gene>
    <name evidence="1" type="ORF">MSZNOR_4617</name>
</gene>
<name>A0ABM9I8F9_9GAMM</name>
<sequence length="89" mass="9909">MKAGPASHLFRQSLRSQGLKVDQIGLLVGHAEFPRKLDFWLSIRPVTPAGTSNRRSGIDLDLAHAVYRRARNSGIIAKRAFENTDGRQI</sequence>
<accession>A0ABM9I8F9</accession>
<organism evidence="1 2">
    <name type="scientific">Methylocaldum szegediense</name>
    <dbReference type="NCBI Taxonomy" id="73780"/>
    <lineage>
        <taxon>Bacteria</taxon>
        <taxon>Pseudomonadati</taxon>
        <taxon>Pseudomonadota</taxon>
        <taxon>Gammaproteobacteria</taxon>
        <taxon>Methylococcales</taxon>
        <taxon>Methylococcaceae</taxon>
        <taxon>Methylocaldum</taxon>
    </lineage>
</organism>
<reference evidence="1 2" key="1">
    <citation type="submission" date="2023-03" db="EMBL/GenBank/DDBJ databases">
        <authorList>
            <person name="Pearce D."/>
        </authorList>
    </citation>
    <scope>NUCLEOTIDE SEQUENCE [LARGE SCALE GENOMIC DNA]</scope>
    <source>
        <strain evidence="1">Msz</strain>
    </source>
</reference>